<proteinExistence type="predicted"/>
<gene>
    <name evidence="3" type="ORF">HGA02_00560</name>
</gene>
<evidence type="ECO:0000259" key="2">
    <source>
        <dbReference type="PROSITE" id="PS51352"/>
    </source>
</evidence>
<dbReference type="InterPro" id="IPR036249">
    <property type="entry name" value="Thioredoxin-like_sf"/>
</dbReference>
<accession>A0ABX1JUS8</accession>
<dbReference type="InterPro" id="IPR013766">
    <property type="entry name" value="Thioredoxin_domain"/>
</dbReference>
<dbReference type="SUPFAM" id="SSF52833">
    <property type="entry name" value="Thioredoxin-like"/>
    <property type="match status" value="1"/>
</dbReference>
<organism evidence="3 4">
    <name type="scientific">Cellulomonas septica</name>
    <dbReference type="NCBI Taxonomy" id="285080"/>
    <lineage>
        <taxon>Bacteria</taxon>
        <taxon>Bacillati</taxon>
        <taxon>Actinomycetota</taxon>
        <taxon>Actinomycetes</taxon>
        <taxon>Micrococcales</taxon>
        <taxon>Cellulomonadaceae</taxon>
        <taxon>Cellulomonas</taxon>
    </lineage>
</organism>
<evidence type="ECO:0000256" key="1">
    <source>
        <dbReference type="SAM" id="Phobius"/>
    </source>
</evidence>
<keyword evidence="1" id="KW-0472">Membrane</keyword>
<comment type="caution">
    <text evidence="3">The sequence shown here is derived from an EMBL/GenBank/DDBJ whole genome shotgun (WGS) entry which is preliminary data.</text>
</comment>
<dbReference type="RefSeq" id="WP_168676410.1">
    <property type="nucleotide sequence ID" value="NZ_JAAXOY010000002.1"/>
</dbReference>
<feature type="domain" description="Thioredoxin" evidence="2">
    <location>
        <begin position="33"/>
        <end position="185"/>
    </location>
</feature>
<sequence>MTTDTQHSLSRYRFDDLRTRDIVADMRYLPTDPAPGDVIPRFDLPTLDGHRFDSHDLGDKPVLLVFGSQTCPVTRSALPPLNDLHERYGDRVRFVLVQTREAHPGELLPQPRSDAEKAAHAASMRDDLRVTYEVAVDDIDGTLHRSVGPKPNSAYVLRPDGVVTARVHWANDTAAVRASIEDALGGPGVRVRRGRSVLPLLAAVGHLPDVVRRAGSKAERDVWKAAPPLALLGRATRLLSPLATDRRGPAATVGLAVLVLAVVAAVIAVSSRAAGA</sequence>
<dbReference type="Gene3D" id="3.40.30.10">
    <property type="entry name" value="Glutaredoxin"/>
    <property type="match status" value="1"/>
</dbReference>
<dbReference type="InterPro" id="IPR000866">
    <property type="entry name" value="AhpC/TSA"/>
</dbReference>
<dbReference type="Pfam" id="PF00578">
    <property type="entry name" value="AhpC-TSA"/>
    <property type="match status" value="1"/>
</dbReference>
<reference evidence="3 4" key="1">
    <citation type="submission" date="2020-04" db="EMBL/GenBank/DDBJ databases">
        <title>MicrobeNet Type strains.</title>
        <authorList>
            <person name="Nicholson A.C."/>
        </authorList>
    </citation>
    <scope>NUCLEOTIDE SEQUENCE [LARGE SCALE GENOMIC DNA]</scope>
    <source>
        <strain evidence="3 4">ATCC BAA-787</strain>
    </source>
</reference>
<dbReference type="EMBL" id="JAAXOY010000002">
    <property type="protein sequence ID" value="NKY38063.1"/>
    <property type="molecule type" value="Genomic_DNA"/>
</dbReference>
<keyword evidence="4" id="KW-1185">Reference proteome</keyword>
<dbReference type="PROSITE" id="PS51352">
    <property type="entry name" value="THIOREDOXIN_2"/>
    <property type="match status" value="1"/>
</dbReference>
<feature type="transmembrane region" description="Helical" evidence="1">
    <location>
        <begin position="250"/>
        <end position="269"/>
    </location>
</feature>
<dbReference type="CDD" id="cd02966">
    <property type="entry name" value="TlpA_like_family"/>
    <property type="match status" value="1"/>
</dbReference>
<keyword evidence="1" id="KW-1133">Transmembrane helix</keyword>
<protein>
    <submittedName>
        <fullName evidence="3">TlpA family protein disulfide reductase</fullName>
    </submittedName>
</protein>
<dbReference type="Proteomes" id="UP000777774">
    <property type="component" value="Unassembled WGS sequence"/>
</dbReference>
<name>A0ABX1JUS8_9CELL</name>
<evidence type="ECO:0000313" key="3">
    <source>
        <dbReference type="EMBL" id="NKY38063.1"/>
    </source>
</evidence>
<evidence type="ECO:0000313" key="4">
    <source>
        <dbReference type="Proteomes" id="UP000777774"/>
    </source>
</evidence>
<keyword evidence="1" id="KW-0812">Transmembrane</keyword>